<dbReference type="EMBL" id="CYYA01000002">
    <property type="protein sequence ID" value="CUM75498.1"/>
    <property type="molecule type" value="Genomic_DNA"/>
</dbReference>
<feature type="binding site" evidence="8">
    <location>
        <position position="16"/>
    </location>
    <ligand>
        <name>ATP</name>
        <dbReference type="ChEBI" id="CHEBI:30616"/>
    </ligand>
</feature>
<dbReference type="EC" id="2.7.2.11" evidence="8"/>
<gene>
    <name evidence="8 10" type="primary">proB</name>
    <name evidence="10" type="ORF">ERS852448_00321</name>
    <name evidence="11" type="ORF">GKE72_06015</name>
</gene>
<dbReference type="NCBIfam" id="TIGR01027">
    <property type="entry name" value="proB"/>
    <property type="match status" value="1"/>
</dbReference>
<feature type="domain" description="Aspartate/glutamate/uridylate kinase" evidence="9">
    <location>
        <begin position="11"/>
        <end position="243"/>
    </location>
</feature>
<evidence type="ECO:0000313" key="11">
    <source>
        <dbReference type="EMBL" id="MSD15633.1"/>
    </source>
</evidence>
<dbReference type="InterPro" id="IPR011529">
    <property type="entry name" value="Glu_5kinase"/>
</dbReference>
<keyword evidence="2 8" id="KW-0028">Amino-acid biosynthesis</keyword>
<dbReference type="GO" id="GO:0055129">
    <property type="term" value="P:L-proline biosynthetic process"/>
    <property type="evidence" value="ECO:0007669"/>
    <property type="project" value="UniProtKB-UniRule"/>
</dbReference>
<dbReference type="InterPro" id="IPR001057">
    <property type="entry name" value="Glu/AcGlu_kinase"/>
</dbReference>
<comment type="function">
    <text evidence="8">Catalyzes the transfer of a phosphate group to glutamate to form L-glutamate 5-phosphate.</text>
</comment>
<reference evidence="10 12" key="1">
    <citation type="submission" date="2015-09" db="EMBL/GenBank/DDBJ databases">
        <authorList>
            <consortium name="Pathogen Informatics"/>
        </authorList>
    </citation>
    <scope>NUCLEOTIDE SEQUENCE [LARGE SCALE GENOMIC DNA]</scope>
    <source>
        <strain evidence="10 12">2789STDY5608891</strain>
    </source>
</reference>
<dbReference type="PIRSF" id="PIRSF000729">
    <property type="entry name" value="GK"/>
    <property type="match status" value="1"/>
</dbReference>
<dbReference type="EMBL" id="WKRA01000007">
    <property type="protein sequence ID" value="MSD15633.1"/>
    <property type="molecule type" value="Genomic_DNA"/>
</dbReference>
<dbReference type="GeneID" id="42787337"/>
<keyword evidence="5 8" id="KW-0547">Nucleotide-binding</keyword>
<dbReference type="Pfam" id="PF00696">
    <property type="entry name" value="AA_kinase"/>
    <property type="match status" value="1"/>
</dbReference>
<evidence type="ECO:0000256" key="4">
    <source>
        <dbReference type="ARBA" id="ARBA00022679"/>
    </source>
</evidence>
<dbReference type="AlphaFoldDB" id="A0A173RDY1"/>
<dbReference type="RefSeq" id="WP_021739969.1">
    <property type="nucleotide sequence ID" value="NZ_CABKSU010000091.1"/>
</dbReference>
<evidence type="ECO:0000259" key="9">
    <source>
        <dbReference type="Pfam" id="PF00696"/>
    </source>
</evidence>
<reference evidence="11 13" key="2">
    <citation type="journal article" date="2019" name="Nat. Med.">
        <title>A library of human gut bacterial isolates paired with longitudinal multiomics data enables mechanistic microbiome research.</title>
        <authorList>
            <person name="Poyet M."/>
            <person name="Groussin M."/>
            <person name="Gibbons S.M."/>
            <person name="Avila-Pacheco J."/>
            <person name="Jiang X."/>
            <person name="Kearney S.M."/>
            <person name="Perrotta A.R."/>
            <person name="Berdy B."/>
            <person name="Zhao S."/>
            <person name="Lieberman T.D."/>
            <person name="Swanson P.K."/>
            <person name="Smith M."/>
            <person name="Roesemann S."/>
            <person name="Alexander J.E."/>
            <person name="Rich S.A."/>
            <person name="Livny J."/>
            <person name="Vlamakis H."/>
            <person name="Clish C."/>
            <person name="Bullock K."/>
            <person name="Deik A."/>
            <person name="Scott J."/>
            <person name="Pierce K.A."/>
            <person name="Xavier R.J."/>
            <person name="Alm E.J."/>
        </authorList>
    </citation>
    <scope>NUCLEOTIDE SEQUENCE [LARGE SCALE GENOMIC DNA]</scope>
    <source>
        <strain evidence="11 13">BIOML-A3</strain>
    </source>
</reference>
<evidence type="ECO:0000256" key="5">
    <source>
        <dbReference type="ARBA" id="ARBA00022741"/>
    </source>
</evidence>
<proteinExistence type="inferred from homology"/>
<evidence type="ECO:0000256" key="3">
    <source>
        <dbReference type="ARBA" id="ARBA00022650"/>
    </source>
</evidence>
<feature type="binding site" evidence="8">
    <location>
        <position position="57"/>
    </location>
    <ligand>
        <name>substrate</name>
    </ligand>
</feature>
<comment type="catalytic activity">
    <reaction evidence="8">
        <text>L-glutamate + ATP = L-glutamyl 5-phosphate + ADP</text>
        <dbReference type="Rhea" id="RHEA:14877"/>
        <dbReference type="ChEBI" id="CHEBI:29985"/>
        <dbReference type="ChEBI" id="CHEBI:30616"/>
        <dbReference type="ChEBI" id="CHEBI:58274"/>
        <dbReference type="ChEBI" id="CHEBI:456216"/>
        <dbReference type="EC" id="2.7.2.11"/>
    </reaction>
</comment>
<evidence type="ECO:0000313" key="10">
    <source>
        <dbReference type="EMBL" id="CUM75498.1"/>
    </source>
</evidence>
<dbReference type="SUPFAM" id="SSF53633">
    <property type="entry name" value="Carbamate kinase-like"/>
    <property type="match status" value="1"/>
</dbReference>
<dbReference type="UniPathway" id="UPA00098">
    <property type="reaction ID" value="UER00359"/>
</dbReference>
<name>A0A173RDY1_EUBRA</name>
<keyword evidence="4 8" id="KW-0808">Transferase</keyword>
<comment type="similarity">
    <text evidence="8">Belongs to the glutamate 5-kinase family.</text>
</comment>
<evidence type="ECO:0000313" key="13">
    <source>
        <dbReference type="Proteomes" id="UP000431304"/>
    </source>
</evidence>
<dbReference type="InterPro" id="IPR005715">
    <property type="entry name" value="Glu_5kinase/COase_Synthase"/>
</dbReference>
<evidence type="ECO:0000256" key="6">
    <source>
        <dbReference type="ARBA" id="ARBA00022777"/>
    </source>
</evidence>
<feature type="binding site" evidence="8">
    <location>
        <begin position="219"/>
        <end position="225"/>
    </location>
    <ligand>
        <name>ATP</name>
        <dbReference type="ChEBI" id="CHEBI:30616"/>
    </ligand>
</feature>
<accession>A0A173RDY1</accession>
<comment type="subcellular location">
    <subcellularLocation>
        <location evidence="8">Cytoplasm</location>
    </subcellularLocation>
</comment>
<keyword evidence="3 8" id="KW-0641">Proline biosynthesis</keyword>
<feature type="binding site" evidence="8">
    <location>
        <position position="144"/>
    </location>
    <ligand>
        <name>substrate</name>
    </ligand>
</feature>
<evidence type="ECO:0000256" key="7">
    <source>
        <dbReference type="ARBA" id="ARBA00022840"/>
    </source>
</evidence>
<dbReference type="OrthoDB" id="9804434at2"/>
<dbReference type="InterPro" id="IPR036393">
    <property type="entry name" value="AceGlu_kinase-like_sf"/>
</dbReference>
<dbReference type="Gene3D" id="3.40.1160.10">
    <property type="entry name" value="Acetylglutamate kinase-like"/>
    <property type="match status" value="1"/>
</dbReference>
<dbReference type="PROSITE" id="PS00902">
    <property type="entry name" value="GLUTAMATE_5_KINASE"/>
    <property type="match status" value="1"/>
</dbReference>
<keyword evidence="7 8" id="KW-0067">ATP-binding</keyword>
<evidence type="ECO:0000256" key="2">
    <source>
        <dbReference type="ARBA" id="ARBA00022605"/>
    </source>
</evidence>
<dbReference type="STRING" id="39490.ERS852448_00321"/>
<feature type="binding site" evidence="8">
    <location>
        <position position="156"/>
    </location>
    <ligand>
        <name>substrate</name>
    </ligand>
</feature>
<evidence type="ECO:0000256" key="8">
    <source>
        <dbReference type="HAMAP-Rule" id="MF_00456"/>
    </source>
</evidence>
<comment type="pathway">
    <text evidence="8">Amino-acid biosynthesis; L-proline biosynthesis; L-glutamate 5-semialdehyde from L-glutamate: step 1/2.</text>
</comment>
<dbReference type="Proteomes" id="UP000431304">
    <property type="component" value="Unassembled WGS sequence"/>
</dbReference>
<keyword evidence="6 8" id="KW-0418">Kinase</keyword>
<dbReference type="PRINTS" id="PR00474">
    <property type="entry name" value="GLU5KINASE"/>
</dbReference>
<dbReference type="GO" id="GO:0004349">
    <property type="term" value="F:glutamate 5-kinase activity"/>
    <property type="evidence" value="ECO:0007669"/>
    <property type="project" value="UniProtKB-UniRule"/>
</dbReference>
<evidence type="ECO:0000256" key="1">
    <source>
        <dbReference type="ARBA" id="ARBA00022490"/>
    </source>
</evidence>
<keyword evidence="1 8" id="KW-0963">Cytoplasm</keyword>
<organism evidence="10 12">
    <name type="scientific">Eubacterium ramulus</name>
    <dbReference type="NCBI Taxonomy" id="39490"/>
    <lineage>
        <taxon>Bacteria</taxon>
        <taxon>Bacillati</taxon>
        <taxon>Bacillota</taxon>
        <taxon>Clostridia</taxon>
        <taxon>Eubacteriales</taxon>
        <taxon>Eubacteriaceae</taxon>
        <taxon>Eubacterium</taxon>
    </lineage>
</organism>
<dbReference type="GO" id="GO:0005829">
    <property type="term" value="C:cytosol"/>
    <property type="evidence" value="ECO:0007669"/>
    <property type="project" value="TreeGrafter"/>
</dbReference>
<dbReference type="GeneID" id="97390999"/>
<dbReference type="Proteomes" id="UP000095492">
    <property type="component" value="Unassembled WGS sequence"/>
</dbReference>
<dbReference type="FunFam" id="3.40.1160.10:FF:000018">
    <property type="entry name" value="Glutamate 5-kinase"/>
    <property type="match status" value="1"/>
</dbReference>
<sequence>MNVNDYFKYKKRVVVKIGSSSLQHPQTGSMNLMKIEKLVRELCDLRNQGMDVCLVSSGAIAVGRQAIGLQNRPEDISTKQACAAVGQARLMMTYQRMFAEYNQTAGQILMTKDTMLEEESCQNAQNTFEEMFRLGIIPVVNENDTVSTYEMHFGDNDTLSAIVASLTGADLLILLSDIDGLYTDDPRKNPEATLVECVEKMDAHYDAMAKQSTGSDVGTGGMATKLSAARIATASGTDMIIANGKDVGIIHQIISGTFRGTLFRAQNDETFDIHAYLQNR</sequence>
<dbReference type="HAMAP" id="MF_00456">
    <property type="entry name" value="ProB"/>
    <property type="match status" value="1"/>
</dbReference>
<dbReference type="GO" id="GO:0005524">
    <property type="term" value="F:ATP binding"/>
    <property type="evidence" value="ECO:0007669"/>
    <property type="project" value="UniProtKB-KW"/>
</dbReference>
<dbReference type="PANTHER" id="PTHR43654">
    <property type="entry name" value="GLUTAMATE 5-KINASE"/>
    <property type="match status" value="1"/>
</dbReference>
<dbReference type="InterPro" id="IPR019797">
    <property type="entry name" value="Glutamate_5-kinase_CS"/>
</dbReference>
<evidence type="ECO:0000313" key="12">
    <source>
        <dbReference type="Proteomes" id="UP000095492"/>
    </source>
</evidence>
<dbReference type="InterPro" id="IPR001048">
    <property type="entry name" value="Asp/Glu/Uridylate_kinase"/>
</dbReference>
<feature type="binding site" evidence="8">
    <location>
        <begin position="176"/>
        <end position="177"/>
    </location>
    <ligand>
        <name>ATP</name>
        <dbReference type="ChEBI" id="CHEBI:30616"/>
    </ligand>
</feature>
<protein>
    <recommendedName>
        <fullName evidence="8">Glutamate 5-kinase</fullName>
        <ecNumber evidence="8">2.7.2.11</ecNumber>
    </recommendedName>
    <alternativeName>
        <fullName evidence="8">Gamma-glutamyl kinase</fullName>
        <shortName evidence="8">GK</shortName>
    </alternativeName>
</protein>
<dbReference type="PANTHER" id="PTHR43654:SF1">
    <property type="entry name" value="ISOPENTENYL PHOSPHATE KINASE"/>
    <property type="match status" value="1"/>
</dbReference>
<dbReference type="CDD" id="cd04242">
    <property type="entry name" value="AAK_G5K_ProB"/>
    <property type="match status" value="1"/>
</dbReference>
<dbReference type="InterPro" id="IPR041739">
    <property type="entry name" value="G5K_ProB"/>
</dbReference>